<accession>A0A0P6X5M4</accession>
<evidence type="ECO:0000256" key="1">
    <source>
        <dbReference type="ARBA" id="ARBA00022676"/>
    </source>
</evidence>
<dbReference type="CDD" id="cd03785">
    <property type="entry name" value="GT28_MurG"/>
    <property type="match status" value="1"/>
</dbReference>
<name>A0A0P6X5M4_9CHLR</name>
<dbReference type="Pfam" id="PF03033">
    <property type="entry name" value="Glyco_transf_28"/>
    <property type="match status" value="1"/>
</dbReference>
<keyword evidence="2" id="KW-0808">Transferase</keyword>
<evidence type="ECO:0000313" key="5">
    <source>
        <dbReference type="EMBL" id="KPL78353.1"/>
    </source>
</evidence>
<organism evidence="5 6">
    <name type="scientific">Ornatilinea apprima</name>
    <dbReference type="NCBI Taxonomy" id="1134406"/>
    <lineage>
        <taxon>Bacteria</taxon>
        <taxon>Bacillati</taxon>
        <taxon>Chloroflexota</taxon>
        <taxon>Anaerolineae</taxon>
        <taxon>Anaerolineales</taxon>
        <taxon>Anaerolineaceae</taxon>
        <taxon>Ornatilinea</taxon>
    </lineage>
</organism>
<dbReference type="GO" id="GO:1901137">
    <property type="term" value="P:carbohydrate derivative biosynthetic process"/>
    <property type="evidence" value="ECO:0007669"/>
    <property type="project" value="UniProtKB-ARBA"/>
</dbReference>
<dbReference type="PANTHER" id="PTHR21015:SF22">
    <property type="entry name" value="GLYCOSYLTRANSFERASE"/>
    <property type="match status" value="1"/>
</dbReference>
<dbReference type="InterPro" id="IPR007235">
    <property type="entry name" value="Glyco_trans_28_C"/>
</dbReference>
<dbReference type="Proteomes" id="UP000050417">
    <property type="component" value="Unassembled WGS sequence"/>
</dbReference>
<reference evidence="5 6" key="1">
    <citation type="submission" date="2015-07" db="EMBL/GenBank/DDBJ databases">
        <title>Genome sequence of Ornatilinea apprima DSM 23815.</title>
        <authorList>
            <person name="Hemp J."/>
            <person name="Ward L.M."/>
            <person name="Pace L.A."/>
            <person name="Fischer W.W."/>
        </authorList>
    </citation>
    <scope>NUCLEOTIDE SEQUENCE [LARGE SCALE GENOMIC DNA]</scope>
    <source>
        <strain evidence="5 6">P3M-1</strain>
    </source>
</reference>
<dbReference type="SUPFAM" id="SSF53756">
    <property type="entry name" value="UDP-Glycosyltransferase/glycogen phosphorylase"/>
    <property type="match status" value="1"/>
</dbReference>
<evidence type="ECO:0000256" key="2">
    <source>
        <dbReference type="ARBA" id="ARBA00022679"/>
    </source>
</evidence>
<evidence type="ECO:0000259" key="4">
    <source>
        <dbReference type="Pfam" id="PF04101"/>
    </source>
</evidence>
<comment type="caution">
    <text evidence="5">The sequence shown here is derived from an EMBL/GenBank/DDBJ whole genome shotgun (WGS) entry which is preliminary data.</text>
</comment>
<dbReference type="GO" id="GO:0016758">
    <property type="term" value="F:hexosyltransferase activity"/>
    <property type="evidence" value="ECO:0007669"/>
    <property type="project" value="InterPro"/>
</dbReference>
<keyword evidence="6" id="KW-1185">Reference proteome</keyword>
<gene>
    <name evidence="5" type="ORF">ADN00_07385</name>
</gene>
<sequence>MEADLVARLGVAYQSIPAAGVHGVSLLRLPGNLWKLFQGWLASRRILREFKPDVLLLTGGYLAVPMAIAARRVPTLLYVPDIEPGLALKTLARFADRIAVTAEDSRAFFQPSAPIVETGYPTRPELAAWERAAALRHLGLSDDSPVLLVFGGSKGARTINRALLSILEDLLARVQVVHISGSLDWEEVQAARQNLPAHLQPRYHAFPYLHEDMGAALASADLVVSRAGASSLGEYPLFGLPAILVPYPYAWRYQKVNAEYLASRGAALLLRDEHMPQQLHALITQLLDDPQKLQAMRAAMRSLALPNPAQKISSLLSELAGEKPISGGEHGRS</sequence>
<dbReference type="STRING" id="1134406.ADN00_07385"/>
<dbReference type="Gene3D" id="3.40.50.2000">
    <property type="entry name" value="Glycogen Phosphorylase B"/>
    <property type="match status" value="2"/>
</dbReference>
<feature type="domain" description="Glycosyltransferase family 28 N-terminal" evidence="3">
    <location>
        <begin position="1"/>
        <end position="99"/>
    </location>
</feature>
<evidence type="ECO:0008006" key="7">
    <source>
        <dbReference type="Google" id="ProtNLM"/>
    </source>
</evidence>
<evidence type="ECO:0000313" key="6">
    <source>
        <dbReference type="Proteomes" id="UP000050417"/>
    </source>
</evidence>
<dbReference type="InterPro" id="IPR004276">
    <property type="entry name" value="GlycoTrans_28_N"/>
</dbReference>
<feature type="domain" description="Glycosyl transferase family 28 C-terminal" evidence="4">
    <location>
        <begin position="146"/>
        <end position="300"/>
    </location>
</feature>
<dbReference type="EMBL" id="LGCL01000019">
    <property type="protein sequence ID" value="KPL78353.1"/>
    <property type="molecule type" value="Genomic_DNA"/>
</dbReference>
<protein>
    <recommendedName>
        <fullName evidence="7">Undecaprenyldiphospho-muramoylpentapeptide beta-N-acetylglucosaminyltransferase</fullName>
    </recommendedName>
</protein>
<dbReference type="PANTHER" id="PTHR21015">
    <property type="entry name" value="UDP-N-ACETYLGLUCOSAMINE--N-ACETYLMURAMYL-(PENTAPEPTIDE) PYROPHOSPHORYL-UNDECAPRENOL N-ACETYLGLUCOSAMINE TRANSFERASE 1"/>
    <property type="match status" value="1"/>
</dbReference>
<dbReference type="AlphaFoldDB" id="A0A0P6X5M4"/>
<keyword evidence="1" id="KW-0328">Glycosyltransferase</keyword>
<dbReference type="Pfam" id="PF04101">
    <property type="entry name" value="Glyco_tran_28_C"/>
    <property type="match status" value="1"/>
</dbReference>
<evidence type="ECO:0000259" key="3">
    <source>
        <dbReference type="Pfam" id="PF03033"/>
    </source>
</evidence>
<dbReference type="GO" id="GO:0005975">
    <property type="term" value="P:carbohydrate metabolic process"/>
    <property type="evidence" value="ECO:0007669"/>
    <property type="project" value="InterPro"/>
</dbReference>
<proteinExistence type="predicted"/>
<dbReference type="PATRIC" id="fig|1134406.4.peg.3299"/>